<dbReference type="SUPFAM" id="SSF53335">
    <property type="entry name" value="S-adenosyl-L-methionine-dependent methyltransferases"/>
    <property type="match status" value="1"/>
</dbReference>
<dbReference type="Pfam" id="PF05711">
    <property type="entry name" value="TylF"/>
    <property type="match status" value="1"/>
</dbReference>
<dbReference type="EMBL" id="MN908688">
    <property type="protein sequence ID" value="QIG58473.1"/>
    <property type="molecule type" value="Genomic_DNA"/>
</dbReference>
<sequence length="193" mass="21868">MPRMRRRRMNRDYTPGPDYQIPNPPGWGLVRHILSLNPQGTALQFGVGEGLSAKIIAEHMPLIGFDSFEQGGLPEEWREGYPAGSLAFPKPAIPNALFAEGWFADTLPTFDWNNIGPVGFIHFDADLYSSTKTALNHMGHLLTPGVYIIFDEYLAPYCVDHEQRAWQEFVTDHPHIDWEVIGHDNEAWGIRIV</sequence>
<dbReference type="PANTHER" id="PTHR40036:SF1">
    <property type="entry name" value="MACROCIN O-METHYLTRANSFERASE"/>
    <property type="match status" value="1"/>
</dbReference>
<accession>A0A6G6XL26</accession>
<dbReference type="GeneID" id="55627024"/>
<dbReference type="InterPro" id="IPR029063">
    <property type="entry name" value="SAM-dependent_MTases_sf"/>
</dbReference>
<organism evidence="2 3">
    <name type="scientific">Mycobacterium phage Cornie</name>
    <dbReference type="NCBI Taxonomy" id="2704043"/>
    <lineage>
        <taxon>Viruses</taxon>
        <taxon>Duplodnaviria</taxon>
        <taxon>Heunggongvirae</taxon>
        <taxon>Uroviricota</taxon>
        <taxon>Caudoviricetes</taxon>
        <taxon>Gracegardnervirinae</taxon>
        <taxon>Cornievirus</taxon>
        <taxon>Cornievirus cornie</taxon>
        <taxon>Mycobacterium virus Cornie</taxon>
    </lineage>
</organism>
<dbReference type="PANTHER" id="PTHR40036">
    <property type="entry name" value="MACROCIN O-METHYLTRANSFERASE"/>
    <property type="match status" value="1"/>
</dbReference>
<reference evidence="2 3" key="1">
    <citation type="submission" date="2020-01" db="EMBL/GenBank/DDBJ databases">
        <authorList>
            <person name="McLean J."/>
            <person name="Elizabeth H."/>
            <person name="Mathew S."/>
            <person name="Zack K.M."/>
            <person name="Garlena R.A."/>
            <person name="Russell D.A."/>
            <person name="Pope W.H."/>
            <person name="Jacobs-Sera D."/>
            <person name="Hatfull G.F."/>
        </authorList>
    </citation>
    <scope>NUCLEOTIDE SEQUENCE [LARGE SCALE GENOMIC DNA]</scope>
</reference>
<evidence type="ECO:0000256" key="1">
    <source>
        <dbReference type="SAM" id="MobiDB-lite"/>
    </source>
</evidence>
<evidence type="ECO:0000313" key="2">
    <source>
        <dbReference type="EMBL" id="QIG58473.1"/>
    </source>
</evidence>
<feature type="region of interest" description="Disordered" evidence="1">
    <location>
        <begin position="1"/>
        <end position="20"/>
    </location>
</feature>
<protein>
    <submittedName>
        <fullName evidence="2">O-methyltransferase</fullName>
    </submittedName>
</protein>
<dbReference type="RefSeq" id="YP_009856284.1">
    <property type="nucleotide sequence ID" value="NC_048850.1"/>
</dbReference>
<dbReference type="Proteomes" id="UP000503444">
    <property type="component" value="Segment"/>
</dbReference>
<dbReference type="KEGG" id="vg:55627024"/>
<proteinExistence type="predicted"/>
<dbReference type="InterPro" id="IPR008884">
    <property type="entry name" value="TylF_MeTrfase"/>
</dbReference>
<evidence type="ECO:0000313" key="3">
    <source>
        <dbReference type="Proteomes" id="UP000503444"/>
    </source>
</evidence>
<keyword evidence="3" id="KW-1185">Reference proteome</keyword>
<gene>
    <name evidence="2" type="primary">98</name>
    <name evidence="2" type="ORF">SEA_CORNIE_98</name>
</gene>
<dbReference type="Gene3D" id="3.40.50.150">
    <property type="entry name" value="Vaccinia Virus protein VP39"/>
    <property type="match status" value="1"/>
</dbReference>
<name>A0A6G6XL26_9CAUD</name>